<dbReference type="GO" id="GO:0016787">
    <property type="term" value="F:hydrolase activity"/>
    <property type="evidence" value="ECO:0007669"/>
    <property type="project" value="UniProtKB-KW"/>
</dbReference>
<comment type="caution">
    <text evidence="2">The sequence shown here is derived from an EMBL/GenBank/DDBJ whole genome shotgun (WGS) entry which is preliminary data.</text>
</comment>
<evidence type="ECO:0000259" key="1">
    <source>
        <dbReference type="Pfam" id="PF00561"/>
    </source>
</evidence>
<protein>
    <submittedName>
        <fullName evidence="2">Alpha/beta fold hydrolase</fullName>
    </submittedName>
</protein>
<keyword evidence="3" id="KW-1185">Reference proteome</keyword>
<name>A0A844YXX9_9SPHN</name>
<dbReference type="AlphaFoldDB" id="A0A844YXX9"/>
<dbReference type="InterPro" id="IPR036388">
    <property type="entry name" value="WH-like_DNA-bd_sf"/>
</dbReference>
<organism evidence="2 3">
    <name type="scientific">Alteraurantiacibacter buctensis</name>
    <dbReference type="NCBI Taxonomy" id="1503981"/>
    <lineage>
        <taxon>Bacteria</taxon>
        <taxon>Pseudomonadati</taxon>
        <taxon>Pseudomonadota</taxon>
        <taxon>Alphaproteobacteria</taxon>
        <taxon>Sphingomonadales</taxon>
        <taxon>Erythrobacteraceae</taxon>
        <taxon>Alteraurantiacibacter</taxon>
    </lineage>
</organism>
<dbReference type="InterPro" id="IPR000073">
    <property type="entry name" value="AB_hydrolase_1"/>
</dbReference>
<evidence type="ECO:0000313" key="3">
    <source>
        <dbReference type="Proteomes" id="UP000466966"/>
    </source>
</evidence>
<dbReference type="Gene3D" id="1.10.10.10">
    <property type="entry name" value="Winged helix-like DNA-binding domain superfamily/Winged helix DNA-binding domain"/>
    <property type="match status" value="1"/>
</dbReference>
<reference evidence="2 3" key="1">
    <citation type="submission" date="2019-12" db="EMBL/GenBank/DDBJ databases">
        <title>Genomic-based taxomic classification of the family Erythrobacteraceae.</title>
        <authorList>
            <person name="Xu L."/>
        </authorList>
    </citation>
    <scope>NUCLEOTIDE SEQUENCE [LARGE SCALE GENOMIC DNA]</scope>
    <source>
        <strain evidence="2 3">M0322</strain>
    </source>
</reference>
<dbReference type="RefSeq" id="WP_160770904.1">
    <property type="nucleotide sequence ID" value="NZ_WTYV01000002.1"/>
</dbReference>
<proteinExistence type="predicted"/>
<dbReference type="InterPro" id="IPR029058">
    <property type="entry name" value="AB_hydrolase_fold"/>
</dbReference>
<feature type="domain" description="AB hydrolase-1" evidence="1">
    <location>
        <begin position="342"/>
        <end position="448"/>
    </location>
</feature>
<dbReference type="GO" id="GO:0003677">
    <property type="term" value="F:DNA binding"/>
    <property type="evidence" value="ECO:0007669"/>
    <property type="project" value="InterPro"/>
</dbReference>
<dbReference type="SUPFAM" id="SSF53474">
    <property type="entry name" value="alpha/beta-Hydrolases"/>
    <property type="match status" value="1"/>
</dbReference>
<accession>A0A844YXX9</accession>
<sequence length="607" mass="66542">MVREDKFSSNFQRMIDRPEELLEALLADPDAFEEEVRREEQHNVRATAAIPTDGFLGFAMFDGQGHAVDLGEPEWVPRPASFDELLAEAQVRSSNGRLLCLATATDRLAFALWAPIEETSGWNLPSRIREACQQAPGGRLVLVAGGAAEPLEMAAAGFGLSDLQQRVVVAVVRIGSVREAARHLGIGYTTARQTMADVARRMALPNTPAVVRVIVSAAFGIMPGEFDEEALLADMLRITPRQAKVALLVSSGRSREEVAHAVGCGLAVIKKELELLYANFGVQSATELARLIVEVKALRLFARSIDGAPGFLAAAIEPTRFAMRPQTMELIGWSDYGPASGKPVLVVHSNWSCRAVPRPLLVELQKRGWRPIAIDRPGFGATHLGRSSREDPFGQAIADTLQILDACRIPRVAIIAKCGAQFVHALKQAVPDRVGPVVLVSPSPQTTPDGRRVGLVGMIKETYMRRPRLIELFFRMICTQFTMPRVEQLTRAIVKESPEDTALCDDPQFIRDRFRALRPMSTGNLAGGIIEEHVISLGLDRLAPLDVDDWVVLQGDKDIHNSFAEVERYWRQVLPRTPILCVEGGGRFMTSSSPDLIAGHLEVLAAK</sequence>
<dbReference type="SUPFAM" id="SSF46894">
    <property type="entry name" value="C-terminal effector domain of the bipartite response regulators"/>
    <property type="match status" value="1"/>
</dbReference>
<dbReference type="Gene3D" id="3.40.50.1820">
    <property type="entry name" value="alpha/beta hydrolase"/>
    <property type="match status" value="1"/>
</dbReference>
<evidence type="ECO:0000313" key="2">
    <source>
        <dbReference type="EMBL" id="MXO70937.1"/>
    </source>
</evidence>
<dbReference type="Proteomes" id="UP000466966">
    <property type="component" value="Unassembled WGS sequence"/>
</dbReference>
<dbReference type="Pfam" id="PF00561">
    <property type="entry name" value="Abhydrolase_1"/>
    <property type="match status" value="1"/>
</dbReference>
<dbReference type="EMBL" id="WTYV01000002">
    <property type="protein sequence ID" value="MXO70937.1"/>
    <property type="molecule type" value="Genomic_DNA"/>
</dbReference>
<dbReference type="InterPro" id="IPR016032">
    <property type="entry name" value="Sig_transdc_resp-reg_C-effctor"/>
</dbReference>
<gene>
    <name evidence="2" type="ORF">GRI99_04710</name>
</gene>
<dbReference type="GO" id="GO:0006355">
    <property type="term" value="P:regulation of DNA-templated transcription"/>
    <property type="evidence" value="ECO:0007669"/>
    <property type="project" value="InterPro"/>
</dbReference>
<dbReference type="OrthoDB" id="7618865at2"/>
<keyword evidence="2" id="KW-0378">Hydrolase</keyword>